<dbReference type="InterPro" id="IPR023631">
    <property type="entry name" value="Amidase_dom"/>
</dbReference>
<dbReference type="Pfam" id="PF01425">
    <property type="entry name" value="Amidase"/>
    <property type="match status" value="2"/>
</dbReference>
<comment type="caution">
    <text evidence="2">The sequence shown here is derived from an EMBL/GenBank/DDBJ whole genome shotgun (WGS) entry which is preliminary data.</text>
</comment>
<dbReference type="AlphaFoldDB" id="A0A1U7M8Q2"/>
<keyword evidence="2" id="KW-0436">Ligase</keyword>
<proteinExistence type="predicted"/>
<evidence type="ECO:0000259" key="1">
    <source>
        <dbReference type="Pfam" id="PF01425"/>
    </source>
</evidence>
<keyword evidence="3" id="KW-1185">Reference proteome</keyword>
<name>A0A1U7M8Q2_TISCR</name>
<dbReference type="OrthoDB" id="9811471at2"/>
<dbReference type="InterPro" id="IPR000120">
    <property type="entry name" value="Amidase"/>
</dbReference>
<keyword evidence="2" id="KW-0808">Transferase</keyword>
<dbReference type="RefSeq" id="WP_075724230.1">
    <property type="nucleotide sequence ID" value="NZ_LTDM01000003.1"/>
</dbReference>
<evidence type="ECO:0000313" key="2">
    <source>
        <dbReference type="EMBL" id="OLS03692.1"/>
    </source>
</evidence>
<dbReference type="PANTHER" id="PTHR11895">
    <property type="entry name" value="TRANSAMIDASE"/>
    <property type="match status" value="1"/>
</dbReference>
<dbReference type="EMBL" id="LTDM01000003">
    <property type="protein sequence ID" value="OLS03692.1"/>
    <property type="molecule type" value="Genomic_DNA"/>
</dbReference>
<protein>
    <submittedName>
        <fullName evidence="2">Glutamyl-tRNA(Gln) amidotransferase subunit A</fullName>
        <ecNumber evidence="2">6.3.5.7</ecNumber>
    </submittedName>
</protein>
<dbReference type="GO" id="GO:0050567">
    <property type="term" value="F:glutaminyl-tRNA synthase (glutamine-hydrolyzing) activity"/>
    <property type="evidence" value="ECO:0007669"/>
    <property type="project" value="UniProtKB-EC"/>
</dbReference>
<dbReference type="SUPFAM" id="SSF75304">
    <property type="entry name" value="Amidase signature (AS) enzymes"/>
    <property type="match status" value="1"/>
</dbReference>
<evidence type="ECO:0000313" key="3">
    <source>
        <dbReference type="Proteomes" id="UP000186112"/>
    </source>
</evidence>
<dbReference type="EC" id="6.3.5.7" evidence="2"/>
<dbReference type="GO" id="GO:0016740">
    <property type="term" value="F:transferase activity"/>
    <property type="evidence" value="ECO:0007669"/>
    <property type="project" value="UniProtKB-KW"/>
</dbReference>
<feature type="domain" description="Amidase" evidence="1">
    <location>
        <begin position="106"/>
        <end position="340"/>
    </location>
</feature>
<sequence length="404" mass="45527">MDKLYKTIDREKIKQREKVLQLKKENGETLGNLFGMRIALEDSISTKEMLTSVGAKMLENYIPPFDATIVEKVLDEDAIVTGKIDIREFGVGKKIDSNLGRVLKEDGADVSIGGDTSGEIRIEAVESGLYGLKPTYGSISRYGVIGSAPSLEQVGIISKDVETMKKVFYTISGKDKKDSTTFNRKDIELKGIDKIKIGVPKEYLKDLDEALQKEMDKTLEEFKKLGCSIDYITIPSAKYASSIYNILQAAEFSSDMGKFDGVFYGYRTKGHLDNEDFFKQNRTKGLSIDVKKKIMFGNFVLSKDNYEDYYEKSQKIRTLIKDEVNKRFEQYDIILSPIVGEDINYTVIANIVGTPEISLPSIYEKEKFGIGIMGKSSNEELLFKLALNYEEKILNSKEEGGKDE</sequence>
<reference evidence="2 3" key="1">
    <citation type="submission" date="2016-02" db="EMBL/GenBank/DDBJ databases">
        <title>Genome sequence of Tissierella creatinophila DSM 6911.</title>
        <authorList>
            <person name="Poehlein A."/>
            <person name="Daniel R."/>
        </authorList>
    </citation>
    <scope>NUCLEOTIDE SEQUENCE [LARGE SCALE GENOMIC DNA]</scope>
    <source>
        <strain evidence="2 3">DSM 6911</strain>
    </source>
</reference>
<accession>A0A1U7M8Q2</accession>
<dbReference type="Proteomes" id="UP000186112">
    <property type="component" value="Unassembled WGS sequence"/>
</dbReference>
<dbReference type="InterPro" id="IPR036928">
    <property type="entry name" value="AS_sf"/>
</dbReference>
<gene>
    <name evidence="2" type="primary">gatA_1</name>
    <name evidence="2" type="ORF">TICRE_02050</name>
</gene>
<organism evidence="2 3">
    <name type="scientific">Tissierella creatinophila DSM 6911</name>
    <dbReference type="NCBI Taxonomy" id="1123403"/>
    <lineage>
        <taxon>Bacteria</taxon>
        <taxon>Bacillati</taxon>
        <taxon>Bacillota</taxon>
        <taxon>Tissierellia</taxon>
        <taxon>Tissierellales</taxon>
        <taxon>Tissierellaceae</taxon>
        <taxon>Tissierella</taxon>
    </lineage>
</organism>
<dbReference type="Gene3D" id="3.90.1300.10">
    <property type="entry name" value="Amidase signature (AS) domain"/>
    <property type="match status" value="1"/>
</dbReference>
<dbReference type="PANTHER" id="PTHR11895:SF151">
    <property type="entry name" value="GLUTAMYL-TRNA(GLN) AMIDOTRANSFERASE SUBUNIT A"/>
    <property type="match status" value="1"/>
</dbReference>
<feature type="domain" description="Amidase" evidence="1">
    <location>
        <begin position="15"/>
        <end position="97"/>
    </location>
</feature>